<dbReference type="Gene3D" id="3.10.180.10">
    <property type="entry name" value="2,3-Dihydroxybiphenyl 1,2-Dioxygenase, domain 1"/>
    <property type="match status" value="1"/>
</dbReference>
<protein>
    <recommendedName>
        <fullName evidence="1">Glyoxalase-like domain-containing protein</fullName>
    </recommendedName>
</protein>
<name>A0A4P2QAX8_SORCE</name>
<reference evidence="2 3" key="1">
    <citation type="submission" date="2015-09" db="EMBL/GenBank/DDBJ databases">
        <title>Sorangium comparison.</title>
        <authorList>
            <person name="Zaburannyi N."/>
            <person name="Bunk B."/>
            <person name="Overmann J."/>
            <person name="Mueller R."/>
        </authorList>
    </citation>
    <scope>NUCLEOTIDE SEQUENCE [LARGE SCALE GENOMIC DNA]</scope>
    <source>
        <strain evidence="2 3">So ceGT47</strain>
    </source>
</reference>
<dbReference type="InterPro" id="IPR025870">
    <property type="entry name" value="Glyoxalase-like_dom"/>
</dbReference>
<dbReference type="Proteomes" id="UP000295781">
    <property type="component" value="Chromosome"/>
</dbReference>
<accession>A0A4P2QAX8</accession>
<sequence>MPTRDDSLALDHLFVLVERGAPERVALESAGLRESFRRSHPGQGTANVCFCFDNAYLELLWVEARDELASPLVARTRLAARAAWRRTGASPFGVAVRSAPPGAPLPFATWDYRPPYVPEGVAIDVALASDDLRQPFLFRPPGARRPDAWADGRAGARQRPAVFSDIAGVHLDLSPGAQPDPALRCLQGAGVLSLGEGGAGPRMVVTFSRVDGGPARRLSLPDFTWADG</sequence>
<dbReference type="InterPro" id="IPR029068">
    <property type="entry name" value="Glyas_Bleomycin-R_OHBP_Dase"/>
</dbReference>
<evidence type="ECO:0000313" key="3">
    <source>
        <dbReference type="Proteomes" id="UP000295781"/>
    </source>
</evidence>
<organism evidence="2 3">
    <name type="scientific">Sorangium cellulosum</name>
    <name type="common">Polyangium cellulosum</name>
    <dbReference type="NCBI Taxonomy" id="56"/>
    <lineage>
        <taxon>Bacteria</taxon>
        <taxon>Pseudomonadati</taxon>
        <taxon>Myxococcota</taxon>
        <taxon>Polyangia</taxon>
        <taxon>Polyangiales</taxon>
        <taxon>Polyangiaceae</taxon>
        <taxon>Sorangium</taxon>
    </lineage>
</organism>
<evidence type="ECO:0000259" key="1">
    <source>
        <dbReference type="Pfam" id="PF13468"/>
    </source>
</evidence>
<feature type="domain" description="Glyoxalase-like" evidence="1">
    <location>
        <begin position="10"/>
        <end position="98"/>
    </location>
</feature>
<gene>
    <name evidence="2" type="ORF">SOCEGT47_069980</name>
</gene>
<dbReference type="RefSeq" id="WP_165373500.1">
    <property type="nucleotide sequence ID" value="NZ_CP012670.1"/>
</dbReference>
<evidence type="ECO:0000313" key="2">
    <source>
        <dbReference type="EMBL" id="AUX26436.1"/>
    </source>
</evidence>
<dbReference type="EMBL" id="CP012670">
    <property type="protein sequence ID" value="AUX26436.1"/>
    <property type="molecule type" value="Genomic_DNA"/>
</dbReference>
<dbReference type="Pfam" id="PF13468">
    <property type="entry name" value="Glyoxalase_3"/>
    <property type="match status" value="1"/>
</dbReference>
<dbReference type="AlphaFoldDB" id="A0A4P2QAX8"/>
<proteinExistence type="predicted"/>